<organism evidence="1">
    <name type="scientific">viral metagenome</name>
    <dbReference type="NCBI Taxonomy" id="1070528"/>
    <lineage>
        <taxon>unclassified sequences</taxon>
        <taxon>metagenomes</taxon>
        <taxon>organismal metagenomes</taxon>
    </lineage>
</organism>
<name>A0A6C0EX51_9ZZZZ</name>
<protein>
    <submittedName>
        <fullName evidence="1">Uncharacterized protein</fullName>
    </submittedName>
</protein>
<evidence type="ECO:0000313" key="1">
    <source>
        <dbReference type="EMBL" id="QHT33784.1"/>
    </source>
</evidence>
<reference evidence="1" key="1">
    <citation type="journal article" date="2020" name="Nature">
        <title>Giant virus diversity and host interactions through global metagenomics.</title>
        <authorList>
            <person name="Schulz F."/>
            <person name="Roux S."/>
            <person name="Paez-Espino D."/>
            <person name="Jungbluth S."/>
            <person name="Walsh D.A."/>
            <person name="Denef V.J."/>
            <person name="McMahon K.D."/>
            <person name="Konstantinidis K.T."/>
            <person name="Eloe-Fadrosh E.A."/>
            <person name="Kyrpides N.C."/>
            <person name="Woyke T."/>
        </authorList>
    </citation>
    <scope>NUCLEOTIDE SEQUENCE</scope>
    <source>
        <strain evidence="1">GVMAG-M-3300009161-52</strain>
    </source>
</reference>
<accession>A0A6C0EX51</accession>
<sequence>MSNAITVVQSNQASGGGSLTLPTDKTLLQATKLALKTKKPVCFYFYIDSLKGKISIVSDGEDRIIFKSEDEHTSPILNTYKSDNCYIVVTENTIYILSSETQVR</sequence>
<proteinExistence type="predicted"/>
<dbReference type="AlphaFoldDB" id="A0A6C0EX51"/>
<dbReference type="EMBL" id="MN738978">
    <property type="protein sequence ID" value="QHT33784.1"/>
    <property type="molecule type" value="Genomic_DNA"/>
</dbReference>